<organism evidence="4 5">
    <name type="scientific">Oceanobacillus kapialis</name>
    <dbReference type="NCBI Taxonomy" id="481353"/>
    <lineage>
        <taxon>Bacteria</taxon>
        <taxon>Bacillati</taxon>
        <taxon>Bacillota</taxon>
        <taxon>Bacilli</taxon>
        <taxon>Bacillales</taxon>
        <taxon>Bacillaceae</taxon>
        <taxon>Oceanobacillus</taxon>
    </lineage>
</organism>
<feature type="compositionally biased region" description="Polar residues" evidence="1">
    <location>
        <begin position="44"/>
        <end position="54"/>
    </location>
</feature>
<dbReference type="EMBL" id="JBHUMX010000001">
    <property type="protein sequence ID" value="MFD2627212.1"/>
    <property type="molecule type" value="Genomic_DNA"/>
</dbReference>
<dbReference type="Gene3D" id="3.10.450.40">
    <property type="match status" value="1"/>
</dbReference>
<comment type="caution">
    <text evidence="4">The sequence shown here is derived from an EMBL/GenBank/DDBJ whole genome shotgun (WGS) entry which is preliminary data.</text>
</comment>
<keyword evidence="5" id="KW-1185">Reference proteome</keyword>
<name>A0ABW5PVV3_9BACI</name>
<keyword evidence="2" id="KW-0732">Signal</keyword>
<evidence type="ECO:0000313" key="5">
    <source>
        <dbReference type="Proteomes" id="UP001597451"/>
    </source>
</evidence>
<gene>
    <name evidence="4" type="ORF">ACFSUN_00240</name>
</gene>
<sequence>MKKKAGVIIGSTVGALVLAIGVYQASADAKEPKLNTEETRKTVTEQYSDNTKNLQQEKEAMKAVYKAEVTDEKKQTALKLAAGKNNGDDNHDDNGNDTHDDNHDDNGNDSRDDNHDDNGNDSRDDDHDNGDDNNRNVKARELMSEKEIIAIAKKKFDGDVRSVEIDEDDGRTVYEIELSKGKKTEADFEIDAITGEILEMNIDTEDDDDDDNDDKDDDDDDHDDED</sequence>
<feature type="compositionally biased region" description="Basic and acidic residues" evidence="1">
    <location>
        <begin position="86"/>
        <end position="145"/>
    </location>
</feature>
<reference evidence="5" key="1">
    <citation type="journal article" date="2019" name="Int. J. Syst. Evol. Microbiol.">
        <title>The Global Catalogue of Microorganisms (GCM) 10K type strain sequencing project: providing services to taxonomists for standard genome sequencing and annotation.</title>
        <authorList>
            <consortium name="The Broad Institute Genomics Platform"/>
            <consortium name="The Broad Institute Genome Sequencing Center for Infectious Disease"/>
            <person name="Wu L."/>
            <person name="Ma J."/>
        </authorList>
    </citation>
    <scope>NUCLEOTIDE SEQUENCE [LARGE SCALE GENOMIC DNA]</scope>
    <source>
        <strain evidence="5">TISTR 1858</strain>
    </source>
</reference>
<evidence type="ECO:0000256" key="1">
    <source>
        <dbReference type="SAM" id="MobiDB-lite"/>
    </source>
</evidence>
<feature type="region of interest" description="Disordered" evidence="1">
    <location>
        <begin position="26"/>
        <end position="145"/>
    </location>
</feature>
<feature type="compositionally biased region" description="Basic and acidic residues" evidence="1">
    <location>
        <begin position="28"/>
        <end position="43"/>
    </location>
</feature>
<accession>A0ABW5PVV3</accession>
<feature type="chain" id="PRO_5046598035" evidence="2">
    <location>
        <begin position="30"/>
        <end position="226"/>
    </location>
</feature>
<protein>
    <submittedName>
        <fullName evidence="4">PepSY domain-containing protein</fullName>
    </submittedName>
</protein>
<evidence type="ECO:0000313" key="4">
    <source>
        <dbReference type="EMBL" id="MFD2627212.1"/>
    </source>
</evidence>
<dbReference type="Proteomes" id="UP001597451">
    <property type="component" value="Unassembled WGS sequence"/>
</dbReference>
<evidence type="ECO:0000256" key="2">
    <source>
        <dbReference type="SAM" id="SignalP"/>
    </source>
</evidence>
<feature type="signal peptide" evidence="2">
    <location>
        <begin position="1"/>
        <end position="29"/>
    </location>
</feature>
<dbReference type="Pfam" id="PF03413">
    <property type="entry name" value="PepSY"/>
    <property type="match status" value="1"/>
</dbReference>
<dbReference type="RefSeq" id="WP_379559816.1">
    <property type="nucleotide sequence ID" value="NZ_JBHUMX010000001.1"/>
</dbReference>
<feature type="region of interest" description="Disordered" evidence="1">
    <location>
        <begin position="200"/>
        <end position="226"/>
    </location>
</feature>
<dbReference type="InterPro" id="IPR025711">
    <property type="entry name" value="PepSY"/>
</dbReference>
<proteinExistence type="predicted"/>
<feature type="domain" description="PepSY" evidence="3">
    <location>
        <begin position="143"/>
        <end position="200"/>
    </location>
</feature>
<feature type="compositionally biased region" description="Acidic residues" evidence="1">
    <location>
        <begin position="202"/>
        <end position="226"/>
    </location>
</feature>
<evidence type="ECO:0000259" key="3">
    <source>
        <dbReference type="Pfam" id="PF03413"/>
    </source>
</evidence>